<reference evidence="4 5" key="1">
    <citation type="submission" date="2018-10" db="EMBL/GenBank/DDBJ databases">
        <title>Genomic Encyclopedia of Archaeal and Bacterial Type Strains, Phase II (KMG-II): from individual species to whole genera.</title>
        <authorList>
            <person name="Goeker M."/>
        </authorList>
    </citation>
    <scope>NUCLEOTIDE SEQUENCE [LARGE SCALE GENOMIC DNA]</scope>
    <source>
        <strain evidence="4 5">DSM 235</strain>
    </source>
</reference>
<keyword evidence="1 4" id="KW-0808">Transferase</keyword>
<protein>
    <submittedName>
        <fullName evidence="4">Tetrahydromethanopterin S-methyltransferase subunit A</fullName>
    </submittedName>
</protein>
<keyword evidence="4" id="KW-0489">Methyltransferase</keyword>
<dbReference type="Pfam" id="PF14251">
    <property type="entry name" value="PterinBD-DUF4346"/>
    <property type="match status" value="1"/>
</dbReference>
<gene>
    <name evidence="4" type="ORF">BDD21_4610</name>
</gene>
<evidence type="ECO:0000313" key="4">
    <source>
        <dbReference type="EMBL" id="RKT47059.1"/>
    </source>
</evidence>
<dbReference type="AlphaFoldDB" id="A0A495VCJ8"/>
<evidence type="ECO:0000259" key="3">
    <source>
        <dbReference type="Pfam" id="PF14251"/>
    </source>
</evidence>
<dbReference type="GO" id="GO:0008168">
    <property type="term" value="F:methyltransferase activity"/>
    <property type="evidence" value="ECO:0007669"/>
    <property type="project" value="UniProtKB-KW"/>
</dbReference>
<feature type="region of interest" description="Disordered" evidence="2">
    <location>
        <begin position="1"/>
        <end position="42"/>
    </location>
</feature>
<dbReference type="EMBL" id="RBXL01000001">
    <property type="protein sequence ID" value="RKT47059.1"/>
    <property type="molecule type" value="Genomic_DNA"/>
</dbReference>
<keyword evidence="5" id="KW-1185">Reference proteome</keyword>
<proteinExistence type="predicted"/>
<dbReference type="Proteomes" id="UP000274556">
    <property type="component" value="Unassembled WGS sequence"/>
</dbReference>
<feature type="domain" description="DUF4346" evidence="3">
    <location>
        <begin position="280"/>
        <end position="358"/>
    </location>
</feature>
<evidence type="ECO:0000256" key="2">
    <source>
        <dbReference type="SAM" id="MobiDB-lite"/>
    </source>
</evidence>
<comment type="caution">
    <text evidence="4">The sequence shown here is derived from an EMBL/GenBank/DDBJ whole genome shotgun (WGS) entry which is preliminary data.</text>
</comment>
<evidence type="ECO:0000256" key="1">
    <source>
        <dbReference type="ARBA" id="ARBA00022679"/>
    </source>
</evidence>
<dbReference type="RefSeq" id="WP_120799083.1">
    <property type="nucleotide sequence ID" value="NZ_RBXL01000001.1"/>
</dbReference>
<feature type="region of interest" description="Disordered" evidence="2">
    <location>
        <begin position="360"/>
        <end position="382"/>
    </location>
</feature>
<dbReference type="InterPro" id="IPR025595">
    <property type="entry name" value="PterinBD-DUF4346"/>
</dbReference>
<sequence>MTGSTDDPATGGPCRSDPTRTPNRPDDPQAAGPSPGGEHRSARPMVRLMRLLATGLNQDPSGENAVAVRLFRTLDATLDLLKAGPLRRRLVRRSGQTRWPLAPGDYRIGDPAGAVAVCTLSSRELIRPLAALPGVAIAGRLMTVNLGIERMVTNIAGNPAIRVLVLCGADSPVFHTAQGVRALLENGVGPDRRIIAARGHLPVLGNLPVERIERFRRQVVLVDATGVTDIAALVRSVADAVVRAAALPPLAAASESDGERAEPAFKRISSGGHREPIGYDPKGFFLITLDRPAGEILCRHYLKDNTPAHEIRSRSGERILLGLLRAELVSQLGHAGYLGAELAKAETALRLGLDYEQDRRLIAPSDGAPTTDHRHPRRRDPR</sequence>
<evidence type="ECO:0000313" key="5">
    <source>
        <dbReference type="Proteomes" id="UP000274556"/>
    </source>
</evidence>
<accession>A0A495VCJ8</accession>
<dbReference type="GO" id="GO:0032259">
    <property type="term" value="P:methylation"/>
    <property type="evidence" value="ECO:0007669"/>
    <property type="project" value="UniProtKB-KW"/>
</dbReference>
<organism evidence="4 5">
    <name type="scientific">Thiocapsa rosea</name>
    <dbReference type="NCBI Taxonomy" id="69360"/>
    <lineage>
        <taxon>Bacteria</taxon>
        <taxon>Pseudomonadati</taxon>
        <taxon>Pseudomonadota</taxon>
        <taxon>Gammaproteobacteria</taxon>
        <taxon>Chromatiales</taxon>
        <taxon>Chromatiaceae</taxon>
        <taxon>Thiocapsa</taxon>
    </lineage>
</organism>
<dbReference type="Pfam" id="PF04208">
    <property type="entry name" value="MtrA"/>
    <property type="match status" value="1"/>
</dbReference>
<name>A0A495VCJ8_9GAMM</name>
<dbReference type="InterPro" id="IPR030688">
    <property type="entry name" value="MeTrfase_MtrA/MtxA"/>
</dbReference>
<dbReference type="OrthoDB" id="4029442at2"/>